<dbReference type="AlphaFoldDB" id="A0A1J1HNH4"/>
<feature type="chain" id="PRO_5013312127" evidence="2">
    <location>
        <begin position="19"/>
        <end position="365"/>
    </location>
</feature>
<evidence type="ECO:0000313" key="3">
    <source>
        <dbReference type="EMBL" id="CRK88022.1"/>
    </source>
</evidence>
<name>A0A1J1HNH4_9DIPT</name>
<sequence>MEILLMIFVSWMYLSVNSQYVRKYHPIKWENCPINASIQADINAPDVFMKSINFSGVFHIREDIIGAITFTIDSNKCSLDMRKCEKFFDSLSLNSFPLKSFVDVLRKNICFILFIEPPFVCPFKPGDYTLKPTILDLSITDTFRLEGFFWVVNFKLIAVSNKGKTKKRINWNEMQKIQNSLIENKKLREVTKNIIADYDQIERNQKEFKRFCRQQEERINDLVSILKTKENLSKHVGKTQEFTTIETENSTLRKKIEKFQEKENEIETEDDENQIGKLQKEFGIVKKKYDIERRLCALRLDEIEKLKADVAFLSEAYKKKMVESETLRVKYKKLKTVFHEQNNKFIEMREKCNCESVSENSNPEN</sequence>
<keyword evidence="2" id="KW-0732">Signal</keyword>
<feature type="signal peptide" evidence="2">
    <location>
        <begin position="1"/>
        <end position="18"/>
    </location>
</feature>
<reference evidence="3 4" key="1">
    <citation type="submission" date="2015-04" db="EMBL/GenBank/DDBJ databases">
        <authorList>
            <person name="Syromyatnikov M.Y."/>
            <person name="Popov V.N."/>
        </authorList>
    </citation>
    <scope>NUCLEOTIDE SEQUENCE [LARGE SCALE GENOMIC DNA]</scope>
</reference>
<protein>
    <submittedName>
        <fullName evidence="3">CLUMA_CG001808, isoform A</fullName>
    </submittedName>
</protein>
<evidence type="ECO:0000256" key="2">
    <source>
        <dbReference type="SAM" id="SignalP"/>
    </source>
</evidence>
<dbReference type="OrthoDB" id="7719291at2759"/>
<accession>A0A1J1HNH4</accession>
<feature type="coiled-coil region" evidence="1">
    <location>
        <begin position="242"/>
        <end position="272"/>
    </location>
</feature>
<dbReference type="Proteomes" id="UP000183832">
    <property type="component" value="Unassembled WGS sequence"/>
</dbReference>
<proteinExistence type="predicted"/>
<dbReference type="EMBL" id="CVRI01000006">
    <property type="protein sequence ID" value="CRK88022.1"/>
    <property type="molecule type" value="Genomic_DNA"/>
</dbReference>
<evidence type="ECO:0000256" key="1">
    <source>
        <dbReference type="SAM" id="Coils"/>
    </source>
</evidence>
<keyword evidence="1" id="KW-0175">Coiled coil</keyword>
<gene>
    <name evidence="3" type="ORF">CLUMA_CG001808</name>
</gene>
<evidence type="ECO:0000313" key="4">
    <source>
        <dbReference type="Proteomes" id="UP000183832"/>
    </source>
</evidence>
<keyword evidence="4" id="KW-1185">Reference proteome</keyword>
<organism evidence="3 4">
    <name type="scientific">Clunio marinus</name>
    <dbReference type="NCBI Taxonomy" id="568069"/>
    <lineage>
        <taxon>Eukaryota</taxon>
        <taxon>Metazoa</taxon>
        <taxon>Ecdysozoa</taxon>
        <taxon>Arthropoda</taxon>
        <taxon>Hexapoda</taxon>
        <taxon>Insecta</taxon>
        <taxon>Pterygota</taxon>
        <taxon>Neoptera</taxon>
        <taxon>Endopterygota</taxon>
        <taxon>Diptera</taxon>
        <taxon>Nematocera</taxon>
        <taxon>Chironomoidea</taxon>
        <taxon>Chironomidae</taxon>
        <taxon>Clunio</taxon>
    </lineage>
</organism>